<keyword evidence="4" id="KW-0446">Lipid-binding</keyword>
<feature type="compositionally biased region" description="Basic and acidic residues" evidence="7">
    <location>
        <begin position="852"/>
        <end position="862"/>
    </location>
</feature>
<dbReference type="GO" id="GO:0016020">
    <property type="term" value="C:membrane"/>
    <property type="evidence" value="ECO:0007669"/>
    <property type="project" value="UniProtKB-SubCell"/>
</dbReference>
<dbReference type="GO" id="GO:0044233">
    <property type="term" value="C:mitochondria-associated endoplasmic reticulum membrane contact site"/>
    <property type="evidence" value="ECO:0007669"/>
    <property type="project" value="InterPro"/>
</dbReference>
<reference evidence="11" key="1">
    <citation type="submission" date="2021-03" db="EMBL/GenBank/DDBJ databases">
        <authorList>
            <person name="Bekaert M."/>
        </authorList>
    </citation>
    <scope>NUCLEOTIDE SEQUENCE</scope>
</reference>
<evidence type="ECO:0000313" key="11">
    <source>
        <dbReference type="EMBL" id="CAG2238192.1"/>
    </source>
</evidence>
<dbReference type="PROSITE" id="PS50004">
    <property type="entry name" value="C2"/>
    <property type="match status" value="1"/>
</dbReference>
<evidence type="ECO:0000256" key="3">
    <source>
        <dbReference type="ARBA" id="ARBA00023055"/>
    </source>
</evidence>
<evidence type="ECO:0000256" key="6">
    <source>
        <dbReference type="SAM" id="Coils"/>
    </source>
</evidence>
<dbReference type="InterPro" id="IPR031468">
    <property type="entry name" value="SMP_LBD"/>
</dbReference>
<keyword evidence="5" id="KW-0472">Membrane</keyword>
<dbReference type="GO" id="GO:0008289">
    <property type="term" value="F:lipid binding"/>
    <property type="evidence" value="ECO:0007669"/>
    <property type="project" value="UniProtKB-KW"/>
</dbReference>
<dbReference type="EMBL" id="CAJPWZ010002417">
    <property type="protein sequence ID" value="CAG2238192.1"/>
    <property type="molecule type" value="Genomic_DNA"/>
</dbReference>
<evidence type="ECO:0000259" key="10">
    <source>
        <dbReference type="PROSITE" id="PS51847"/>
    </source>
</evidence>
<feature type="domain" description="SMP-LTD" evidence="10">
    <location>
        <begin position="64"/>
        <end position="252"/>
    </location>
</feature>
<name>A0A8S3U3R4_MYTED</name>
<feature type="region of interest" description="Disordered" evidence="7">
    <location>
        <begin position="490"/>
        <end position="530"/>
    </location>
</feature>
<dbReference type="Pfam" id="PF00168">
    <property type="entry name" value="C2"/>
    <property type="match status" value="1"/>
</dbReference>
<evidence type="ECO:0000313" key="12">
    <source>
        <dbReference type="Proteomes" id="UP000683360"/>
    </source>
</evidence>
<keyword evidence="3" id="KW-0445">Lipid transport</keyword>
<dbReference type="Pfam" id="PF17820">
    <property type="entry name" value="PDZ_6"/>
    <property type="match status" value="1"/>
</dbReference>
<feature type="compositionally biased region" description="Polar residues" evidence="7">
    <location>
        <begin position="494"/>
        <end position="511"/>
    </location>
</feature>
<feature type="compositionally biased region" description="Acidic residues" evidence="7">
    <location>
        <begin position="576"/>
        <end position="586"/>
    </location>
</feature>
<feature type="compositionally biased region" description="Basic and acidic residues" evidence="7">
    <location>
        <begin position="441"/>
        <end position="451"/>
    </location>
</feature>
<feature type="compositionally biased region" description="Low complexity" evidence="7">
    <location>
        <begin position="1109"/>
        <end position="1121"/>
    </location>
</feature>
<dbReference type="InterPro" id="IPR000008">
    <property type="entry name" value="C2_dom"/>
</dbReference>
<evidence type="ECO:0000256" key="7">
    <source>
        <dbReference type="SAM" id="MobiDB-lite"/>
    </source>
</evidence>
<feature type="region of interest" description="Disordered" evidence="7">
    <location>
        <begin position="822"/>
        <end position="907"/>
    </location>
</feature>
<keyword evidence="6" id="KW-0175">Coiled coil</keyword>
<organism evidence="11 12">
    <name type="scientific">Mytilus edulis</name>
    <name type="common">Blue mussel</name>
    <dbReference type="NCBI Taxonomy" id="6550"/>
    <lineage>
        <taxon>Eukaryota</taxon>
        <taxon>Metazoa</taxon>
        <taxon>Spiralia</taxon>
        <taxon>Lophotrochozoa</taxon>
        <taxon>Mollusca</taxon>
        <taxon>Bivalvia</taxon>
        <taxon>Autobranchia</taxon>
        <taxon>Pteriomorphia</taxon>
        <taxon>Mytilida</taxon>
        <taxon>Mytiloidea</taxon>
        <taxon>Mytilidae</taxon>
        <taxon>Mytilinae</taxon>
        <taxon>Mytilus</taxon>
    </lineage>
</organism>
<feature type="compositionally biased region" description="Basic and acidic residues" evidence="7">
    <location>
        <begin position="823"/>
        <end position="837"/>
    </location>
</feature>
<evidence type="ECO:0000256" key="5">
    <source>
        <dbReference type="ARBA" id="ARBA00023136"/>
    </source>
</evidence>
<feature type="domain" description="C2" evidence="8">
    <location>
        <begin position="565"/>
        <end position="693"/>
    </location>
</feature>
<feature type="region of interest" description="Disordered" evidence="7">
    <location>
        <begin position="939"/>
        <end position="961"/>
    </location>
</feature>
<sequence length="1149" mass="130337">MLVALCLASFIIGVVVTILIQTFVIRRRLLAIPVEPISHKPQFCQYKLPKELLAVIRDQDQKGRKESCIALNLVIQFLFKELRDTNRVRRWVTKKMNIEFNDMLQSTTGKLIEKITLRDFNLGPTFPVINCVAVDTVKLSEDESLEELDIMADLDYTGGFQLAIEIDLVFKKWAYLSVTVTKLKGIGRLQFTRNPYTHWSFTFYEDPVVEFEVESKFGGRPVPQVTSLIISQIKRILRKRHTLPHYKMRYKPFFIPPDESYNPKDISLKGNLIGEGQLEVKVINCSSLLVEHAERYLFCTLSVDKLRWLEYEELRKKVWVVYEVKIIKGPAQSIGLTFKDDFMLEKYEDVVVVDNVTPNSPASATDIRKGDVLVSVGMTRITSVKQAGKILRNVNDSVMLRLERAKTGSSEDYIKVQDSESSKIKDPAVKDDYINIVIKPCDSDDKQRETENSLSSNQITRDRRSLSTPSSPHRKVLSLVTTGKEYLRRRVKSHTVSEGSVSMTTTSQSELNIPKSPTGHRISKSMDSRQLTRSINGQDLEDDQPSELPIVTQSGDFIKNRTNSDPGFVLLNSDDSASEDEEEDQDPTSKEQEVKSLPPDGVSIKSEDVEKLGLADMKKTKEVKAQQNPDWNEDFVFYTNSEDKYLNVCVWCRVPPKLDKHEKVIKPGRETLIGHISLPLADISLDCLLTIQRDSQRCVNLVPPENIAGVSRTKFQEYMSHQGFDHRMCHGDITLGFKYGSSQSGDTERRVPEVKVISDKESSEEFVSLPDSLLLGQKSRLEIGKHDFTATQFTSATYCHFCGKKWALLKFTCYRDGAMMRSNPKDKWKAPIPESRKRQGHKSGPVGILSKFRKDPNVENKTEITQPAPSPQPSPKPSPQPSPQFIRRRNSAPGTDDDKCGSFLDITNIPQTRSSTSIQTLLNTGVLPRRLSEELFGSKYRGDSSEDSDSESSLLQLSKQRAKGQNLDEMVVTAAKEMGKELYAELSLEERKEKLDAMVSKLQKEIDIESENKTEMIKEEMESVDSSQKEALQLKISKSDEKVEALMMMMLHYCAGLQYCLEEEEEERRKGKEKDKIAMLEQTIEVQKLTEQIHKEAEQSTSGNKMFDSIESSSSDSTSDNIRSDRMSSSLEEKSCEINTAVKDGTKRN</sequence>
<dbReference type="SUPFAM" id="SSF49562">
    <property type="entry name" value="C2 domain (Calcium/lipid-binding domain, CaLB)"/>
    <property type="match status" value="1"/>
</dbReference>
<feature type="compositionally biased region" description="Pro residues" evidence="7">
    <location>
        <begin position="868"/>
        <end position="882"/>
    </location>
</feature>
<dbReference type="InterPro" id="IPR036034">
    <property type="entry name" value="PDZ_sf"/>
</dbReference>
<dbReference type="InterPro" id="IPR035892">
    <property type="entry name" value="C2_domain_sf"/>
</dbReference>
<dbReference type="GO" id="GO:0005739">
    <property type="term" value="C:mitochondrion"/>
    <property type="evidence" value="ECO:0007669"/>
    <property type="project" value="GOC"/>
</dbReference>
<evidence type="ECO:0000259" key="9">
    <source>
        <dbReference type="PROSITE" id="PS50106"/>
    </source>
</evidence>
<dbReference type="PROSITE" id="PS51847">
    <property type="entry name" value="SMP"/>
    <property type="match status" value="1"/>
</dbReference>
<dbReference type="InterPro" id="IPR041489">
    <property type="entry name" value="PDZ_6"/>
</dbReference>
<dbReference type="AlphaFoldDB" id="A0A8S3U3R4"/>
<protein>
    <recommendedName>
        <fullName evidence="13">PDZ domain-containing protein 8</fullName>
    </recommendedName>
</protein>
<dbReference type="SMART" id="SM00228">
    <property type="entry name" value="PDZ"/>
    <property type="match status" value="1"/>
</dbReference>
<dbReference type="PANTHER" id="PTHR21519">
    <property type="entry name" value="PDZ DOMAIN-CONTAINING PROTEIN 8"/>
    <property type="match status" value="1"/>
</dbReference>
<dbReference type="Gene3D" id="2.60.40.150">
    <property type="entry name" value="C2 domain"/>
    <property type="match status" value="1"/>
</dbReference>
<keyword evidence="2" id="KW-0813">Transport</keyword>
<dbReference type="GO" id="GO:1990456">
    <property type="term" value="P:mitochondrion-endoplasmic reticulum membrane tethering"/>
    <property type="evidence" value="ECO:0007669"/>
    <property type="project" value="InterPro"/>
</dbReference>
<accession>A0A8S3U3R4</accession>
<dbReference type="PANTHER" id="PTHR21519:SF1">
    <property type="entry name" value="PDZ DOMAIN-CONTAINING PROTEIN 8"/>
    <property type="match status" value="1"/>
</dbReference>
<evidence type="ECO:0000256" key="4">
    <source>
        <dbReference type="ARBA" id="ARBA00023121"/>
    </source>
</evidence>
<dbReference type="PROSITE" id="PS50106">
    <property type="entry name" value="PDZ"/>
    <property type="match status" value="1"/>
</dbReference>
<feature type="compositionally biased region" description="Polar residues" evidence="7">
    <location>
        <begin position="555"/>
        <end position="565"/>
    </location>
</feature>
<comment type="caution">
    <text evidence="11">The sequence shown here is derived from an EMBL/GenBank/DDBJ whole genome shotgun (WGS) entry which is preliminary data.</text>
</comment>
<evidence type="ECO:0000259" key="8">
    <source>
        <dbReference type="PROSITE" id="PS50004"/>
    </source>
</evidence>
<dbReference type="CDD" id="cd21674">
    <property type="entry name" value="SMP_PDZD8"/>
    <property type="match status" value="1"/>
</dbReference>
<feature type="region of interest" description="Disordered" evidence="7">
    <location>
        <begin position="555"/>
        <end position="606"/>
    </location>
</feature>
<feature type="compositionally biased region" description="Basic and acidic residues" evidence="7">
    <location>
        <begin position="1122"/>
        <end position="1136"/>
    </location>
</feature>
<proteinExistence type="predicted"/>
<dbReference type="InterPro" id="IPR058801">
    <property type="entry name" value="PDZD8_N"/>
</dbReference>
<gene>
    <name evidence="11" type="ORF">MEDL_50560</name>
</gene>
<evidence type="ECO:0000256" key="1">
    <source>
        <dbReference type="ARBA" id="ARBA00004370"/>
    </source>
</evidence>
<dbReference type="Proteomes" id="UP000683360">
    <property type="component" value="Unassembled WGS sequence"/>
</dbReference>
<feature type="coiled-coil region" evidence="6">
    <location>
        <begin position="985"/>
        <end position="1019"/>
    </location>
</feature>
<dbReference type="GO" id="GO:0006869">
    <property type="term" value="P:lipid transport"/>
    <property type="evidence" value="ECO:0007669"/>
    <property type="project" value="UniProtKB-KW"/>
</dbReference>
<feature type="domain" description="PDZ" evidence="9">
    <location>
        <begin position="323"/>
        <end position="406"/>
    </location>
</feature>
<dbReference type="GO" id="GO:0051560">
    <property type="term" value="P:mitochondrial calcium ion homeostasis"/>
    <property type="evidence" value="ECO:0007669"/>
    <property type="project" value="InterPro"/>
</dbReference>
<comment type="subcellular location">
    <subcellularLocation>
        <location evidence="1">Membrane</location>
    </subcellularLocation>
</comment>
<dbReference type="OrthoDB" id="10004596at2759"/>
<evidence type="ECO:0008006" key="13">
    <source>
        <dbReference type="Google" id="ProtNLM"/>
    </source>
</evidence>
<evidence type="ECO:0000256" key="2">
    <source>
        <dbReference type="ARBA" id="ARBA00022448"/>
    </source>
</evidence>
<feature type="region of interest" description="Disordered" evidence="7">
    <location>
        <begin position="440"/>
        <end position="475"/>
    </location>
</feature>
<dbReference type="Pfam" id="PF26547">
    <property type="entry name" value="PDZD8_N"/>
    <property type="match status" value="1"/>
</dbReference>
<dbReference type="InterPro" id="IPR039275">
    <property type="entry name" value="PDZD8"/>
</dbReference>
<feature type="region of interest" description="Disordered" evidence="7">
    <location>
        <begin position="1090"/>
        <end position="1149"/>
    </location>
</feature>
<dbReference type="InterPro" id="IPR001478">
    <property type="entry name" value="PDZ"/>
</dbReference>
<keyword evidence="12" id="KW-1185">Reference proteome</keyword>
<dbReference type="Gene3D" id="2.30.42.10">
    <property type="match status" value="1"/>
</dbReference>
<dbReference type="SUPFAM" id="SSF50156">
    <property type="entry name" value="PDZ domain-like"/>
    <property type="match status" value="1"/>
</dbReference>